<dbReference type="CDD" id="cd07817">
    <property type="entry name" value="SRPBCC_8"/>
    <property type="match status" value="1"/>
</dbReference>
<dbReference type="InterPro" id="IPR047137">
    <property type="entry name" value="ORF3"/>
</dbReference>
<organism evidence="2 3">
    <name type="scientific">Streptomyces gilvifuscus</name>
    <dbReference type="NCBI Taxonomy" id="1550617"/>
    <lineage>
        <taxon>Bacteria</taxon>
        <taxon>Bacillati</taxon>
        <taxon>Actinomycetota</taxon>
        <taxon>Actinomycetes</taxon>
        <taxon>Kitasatosporales</taxon>
        <taxon>Streptomycetaceae</taxon>
        <taxon>Streptomyces</taxon>
    </lineage>
</organism>
<dbReference type="PANTHER" id="PTHR33824">
    <property type="entry name" value="POLYKETIDE CYCLASE/DEHYDRASE AND LIPID TRANSPORT SUPERFAMILY PROTEIN"/>
    <property type="match status" value="1"/>
</dbReference>
<dbReference type="Proteomes" id="UP001221328">
    <property type="component" value="Unassembled WGS sequence"/>
</dbReference>
<dbReference type="InterPro" id="IPR005031">
    <property type="entry name" value="COQ10_START"/>
</dbReference>
<dbReference type="InterPro" id="IPR023393">
    <property type="entry name" value="START-like_dom_sf"/>
</dbReference>
<reference evidence="2 3" key="1">
    <citation type="journal article" date="2015" name="Int. J. Syst. Evol. Microbiol.">
        <title>Streptomyces gilvifuscus sp. nov., an actinomycete that produces antibacterial compounds isolated from soil.</title>
        <authorList>
            <person name="Nguyen T.M."/>
            <person name="Kim J."/>
        </authorList>
    </citation>
    <scope>NUCLEOTIDE SEQUENCE [LARGE SCALE GENOMIC DNA]</scope>
    <source>
        <strain evidence="2 3">T113</strain>
    </source>
</reference>
<keyword evidence="3" id="KW-1185">Reference proteome</keyword>
<dbReference type="PANTHER" id="PTHR33824:SF7">
    <property type="entry name" value="POLYKETIDE CYCLASE_DEHYDRASE AND LIPID TRANSPORT SUPERFAMILY PROTEIN"/>
    <property type="match status" value="1"/>
</dbReference>
<evidence type="ECO:0000313" key="2">
    <source>
        <dbReference type="EMBL" id="MDC2954587.1"/>
    </source>
</evidence>
<dbReference type="Pfam" id="PF03364">
    <property type="entry name" value="Polyketide_cyc"/>
    <property type="match status" value="1"/>
</dbReference>
<protein>
    <submittedName>
        <fullName evidence="2">SRPBCC family protein</fullName>
    </submittedName>
</protein>
<comment type="caution">
    <text evidence="2">The sequence shown here is derived from an EMBL/GenBank/DDBJ whole genome shotgun (WGS) entry which is preliminary data.</text>
</comment>
<evidence type="ECO:0000259" key="1">
    <source>
        <dbReference type="Pfam" id="PF03364"/>
    </source>
</evidence>
<dbReference type="Gene3D" id="3.30.530.20">
    <property type="match status" value="1"/>
</dbReference>
<dbReference type="EMBL" id="JAQOSK010000003">
    <property type="protein sequence ID" value="MDC2954587.1"/>
    <property type="molecule type" value="Genomic_DNA"/>
</dbReference>
<sequence>MSQVEESIEVGVPVRTAYNQWTQFESFPEFMSGVDRIEQRTDTLTHWVTSVDGVHKEFDAEITEQIPDERVAWTTVGGDARQAGVVTFHRLDDTHTKVMLQMDFHPDGITEKVGDKLGVVQRQTRSDLERFKKFIENRGQETGEWRGTVN</sequence>
<dbReference type="RefSeq" id="WP_200703397.1">
    <property type="nucleotide sequence ID" value="NZ_JAQOSK010000003.1"/>
</dbReference>
<feature type="domain" description="Coenzyme Q-binding protein COQ10 START" evidence="1">
    <location>
        <begin position="10"/>
        <end position="131"/>
    </location>
</feature>
<proteinExistence type="predicted"/>
<evidence type="ECO:0000313" key="3">
    <source>
        <dbReference type="Proteomes" id="UP001221328"/>
    </source>
</evidence>
<dbReference type="SUPFAM" id="SSF55961">
    <property type="entry name" value="Bet v1-like"/>
    <property type="match status" value="1"/>
</dbReference>
<name>A0ABT5FQ50_9ACTN</name>
<accession>A0ABT5FQ50</accession>
<gene>
    <name evidence="2" type="ORF">PO587_08955</name>
</gene>